<sequence length="1150" mass="130646">MAPIRPSKRPRVLTDDVESASSDAGLVKQHRNKRARHSASDASDSDSSEDDPRHIQSGASAEPEDLEDADDDDQEQEADLLRATQAVTKQLRQSENRKNTPADNGIVEEIRCTNFMCHEQLTVLLGPLINFIIGHNGSGKSAVLTALTLCLGGKATATNRGQNLKSFIKEGKDFCNLSVKLKNQGTSAFKPDVYGRSIIVERHFNKAGTSGFKLKDVNGKIVSTKKAELEDIIDAFAFQIDNPMNVLTQDMARQFLNDSTPKDKYKFFLKGTQLETLNGDYNMVSDNLDLMEAKAEVKKGDLEVFKKRANEAVARAERAANLVMMRARETECIHKMAWAQVKAEEEKLEYMDIEIQRANDVIQEMQGEADSASEQYDRVHQAFLDAELRVENCKTNLEPVKQECWELEHDFKETRNGLLKIKATQRELGQKINSKKTAIARYQAQIQEHRQRQADADGGQHAQKVSDLEEASQVLKRLQDDSANLRDTFPSLQTQMREAQSVKQRADAEVQRKRDEIRRCEQKIEAIEKGQRNWMDSFPTPANLSKLLRAIPKERRFRETPVGPMGRYIKILKPEWSSILEKASGASLNAFVVTSKADQNVLSELMREVNCQNPIYIGKSDPIDTTGHEPDPTLDTWLRILKIDNDLVRNQLIVNHSIDQTVLIADRNTAVEFMRQNASLRPNVRMCFTMHSPNSLNGFSVVKSGSGAFKMDPIAEYTGRYRMEADKEPQLKAEKANLNRIRQELADLQTNARMRQTSVDSCQGEIDAHNKRIERIKAQLRRAQADVDRLEQELNDATPEAGLIERLEEDLRTVEEEKAFAEEQFQDTVNQKDILDEENASRKRKMETAQERREQLESEQGKAEIKARKLRDKREGALRDKNQALQKVNEAENAKSQLDRNHAEQSEVVNGTIEQASQICDRIGVAERETYQRLEKQLQRLQRERETSERELGGSEEELLHIANEAKRDLDKAKKACDELESVGQSIKESLQDRKIRWKKFRSHISTRARVTFGYLLSERNFRGHLHIHHGSHFLDIQVEPDITKASDTGRQTKTLSGGEKSFSTICLLLALWDAMGSPIRCLDEFDVFMDNVNRDISMKMMIGAARRAVGRQYILITPQAMGNVRLGDDVKIIKMNDPERGQTALNFGN</sequence>
<dbReference type="EMBL" id="ML994749">
    <property type="protein sequence ID" value="KAF2175035.1"/>
    <property type="molecule type" value="Genomic_DNA"/>
</dbReference>
<dbReference type="PANTHER" id="PTHR19306">
    <property type="entry name" value="STRUCTURAL MAINTENANCE OF CHROMOSOMES 5,6 SMC5, SMC6"/>
    <property type="match status" value="1"/>
</dbReference>
<keyword evidence="10" id="KW-0234">DNA repair</keyword>
<dbReference type="PANTHER" id="PTHR19306:SF6">
    <property type="entry name" value="STRUCTURAL MAINTENANCE OF CHROMOSOMES PROTEIN 6"/>
    <property type="match status" value="1"/>
</dbReference>
<name>A0A6A6D7L9_9PEZI</name>
<keyword evidence="16" id="KW-1185">Reference proteome</keyword>
<evidence type="ECO:0000256" key="13">
    <source>
        <dbReference type="SAM" id="MobiDB-lite"/>
    </source>
</evidence>
<dbReference type="GO" id="GO:0005524">
    <property type="term" value="F:ATP binding"/>
    <property type="evidence" value="ECO:0007669"/>
    <property type="project" value="UniProtKB-KW"/>
</dbReference>
<accession>A0A6A6D7L9</accession>
<dbReference type="SUPFAM" id="SSF52540">
    <property type="entry name" value="P-loop containing nucleoside triphosphate hydrolases"/>
    <property type="match status" value="1"/>
</dbReference>
<evidence type="ECO:0000313" key="16">
    <source>
        <dbReference type="Proteomes" id="UP000800200"/>
    </source>
</evidence>
<feature type="compositionally biased region" description="Basic residues" evidence="13">
    <location>
        <begin position="28"/>
        <end position="37"/>
    </location>
</feature>
<evidence type="ECO:0000256" key="3">
    <source>
        <dbReference type="ARBA" id="ARBA00006793"/>
    </source>
</evidence>
<feature type="compositionally biased region" description="Acidic residues" evidence="13">
    <location>
        <begin position="62"/>
        <end position="77"/>
    </location>
</feature>
<keyword evidence="5" id="KW-0547">Nucleotide-binding</keyword>
<evidence type="ECO:0000256" key="11">
    <source>
        <dbReference type="ARBA" id="ARBA00023242"/>
    </source>
</evidence>
<dbReference type="Pfam" id="PF02463">
    <property type="entry name" value="SMC_N"/>
    <property type="match status" value="1"/>
</dbReference>
<evidence type="ECO:0000256" key="1">
    <source>
        <dbReference type="ARBA" id="ARBA00004123"/>
    </source>
</evidence>
<evidence type="ECO:0000256" key="12">
    <source>
        <dbReference type="SAM" id="Coils"/>
    </source>
</evidence>
<dbReference type="Proteomes" id="UP000800200">
    <property type="component" value="Unassembled WGS sequence"/>
</dbReference>
<evidence type="ECO:0000256" key="10">
    <source>
        <dbReference type="ARBA" id="ARBA00023204"/>
    </source>
</evidence>
<evidence type="ECO:0000256" key="8">
    <source>
        <dbReference type="ARBA" id="ARBA00023054"/>
    </source>
</evidence>
<dbReference type="AlphaFoldDB" id="A0A6A6D7L9"/>
<dbReference type="InterPro" id="IPR003395">
    <property type="entry name" value="RecF/RecN/SMC_N"/>
</dbReference>
<dbReference type="OrthoDB" id="10072614at2759"/>
<feature type="compositionally biased region" description="Basic and acidic residues" evidence="13">
    <location>
        <begin position="846"/>
        <end position="882"/>
    </location>
</feature>
<feature type="domain" description="RecF/RecN/SMC N-terminal" evidence="14">
    <location>
        <begin position="107"/>
        <end position="1119"/>
    </location>
</feature>
<dbReference type="GO" id="GO:0030915">
    <property type="term" value="C:Smc5-Smc6 complex"/>
    <property type="evidence" value="ECO:0007669"/>
    <property type="project" value="TreeGrafter"/>
</dbReference>
<keyword evidence="11" id="KW-0539">Nucleus</keyword>
<dbReference type="Gene3D" id="3.40.50.300">
    <property type="entry name" value="P-loop containing nucleotide triphosphate hydrolases"/>
    <property type="match status" value="2"/>
</dbReference>
<feature type="coiled-coil region" evidence="12">
    <location>
        <begin position="355"/>
        <end position="382"/>
    </location>
</feature>
<dbReference type="GO" id="GO:0003684">
    <property type="term" value="F:damaged DNA binding"/>
    <property type="evidence" value="ECO:0007669"/>
    <property type="project" value="TreeGrafter"/>
</dbReference>
<feature type="compositionally biased region" description="Basic and acidic residues" evidence="13">
    <location>
        <begin position="889"/>
        <end position="905"/>
    </location>
</feature>
<evidence type="ECO:0000313" key="15">
    <source>
        <dbReference type="EMBL" id="KAF2175035.1"/>
    </source>
</evidence>
<proteinExistence type="inferred from homology"/>
<reference evidence="15" key="1">
    <citation type="journal article" date="2020" name="Stud. Mycol.">
        <title>101 Dothideomycetes genomes: a test case for predicting lifestyles and emergence of pathogens.</title>
        <authorList>
            <person name="Haridas S."/>
            <person name="Albert R."/>
            <person name="Binder M."/>
            <person name="Bloem J."/>
            <person name="Labutti K."/>
            <person name="Salamov A."/>
            <person name="Andreopoulos B."/>
            <person name="Baker S."/>
            <person name="Barry K."/>
            <person name="Bills G."/>
            <person name="Bluhm B."/>
            <person name="Cannon C."/>
            <person name="Castanera R."/>
            <person name="Culley D."/>
            <person name="Daum C."/>
            <person name="Ezra D."/>
            <person name="Gonzalez J."/>
            <person name="Henrissat B."/>
            <person name="Kuo A."/>
            <person name="Liang C."/>
            <person name="Lipzen A."/>
            <person name="Lutzoni F."/>
            <person name="Magnuson J."/>
            <person name="Mondo S."/>
            <person name="Nolan M."/>
            <person name="Ohm R."/>
            <person name="Pangilinan J."/>
            <person name="Park H.-J."/>
            <person name="Ramirez L."/>
            <person name="Alfaro M."/>
            <person name="Sun H."/>
            <person name="Tritt A."/>
            <person name="Yoshinaga Y."/>
            <person name="Zwiers L.-H."/>
            <person name="Turgeon B."/>
            <person name="Goodwin S."/>
            <person name="Spatafora J."/>
            <person name="Crous P."/>
            <person name="Grigoriev I."/>
        </authorList>
    </citation>
    <scope>NUCLEOTIDE SEQUENCE</scope>
    <source>
        <strain evidence="15">CBS 207.26</strain>
    </source>
</reference>
<feature type="region of interest" description="Disordered" evidence="13">
    <location>
        <begin position="1"/>
        <end position="77"/>
    </location>
</feature>
<feature type="region of interest" description="Disordered" evidence="13">
    <location>
        <begin position="446"/>
        <end position="465"/>
    </location>
</feature>
<feature type="region of interest" description="Disordered" evidence="13">
    <location>
        <begin position="822"/>
        <end position="907"/>
    </location>
</feature>
<dbReference type="InterPro" id="IPR027417">
    <property type="entry name" value="P-loop_NTPase"/>
</dbReference>
<comment type="subcellular location">
    <subcellularLocation>
        <location evidence="2">Chromosome</location>
    </subcellularLocation>
    <subcellularLocation>
        <location evidence="1">Nucleus</location>
    </subcellularLocation>
</comment>
<keyword evidence="6" id="KW-0227">DNA damage</keyword>
<dbReference type="GO" id="GO:0003697">
    <property type="term" value="F:single-stranded DNA binding"/>
    <property type="evidence" value="ECO:0007669"/>
    <property type="project" value="TreeGrafter"/>
</dbReference>
<keyword evidence="9" id="KW-0233">DNA recombination</keyword>
<keyword evidence="8 12" id="KW-0175">Coiled coil</keyword>
<dbReference type="GO" id="GO:0000724">
    <property type="term" value="P:double-strand break repair via homologous recombination"/>
    <property type="evidence" value="ECO:0007669"/>
    <property type="project" value="TreeGrafter"/>
</dbReference>
<evidence type="ECO:0000256" key="9">
    <source>
        <dbReference type="ARBA" id="ARBA00023172"/>
    </source>
</evidence>
<keyword evidence="4" id="KW-0158">Chromosome</keyword>
<organism evidence="15 16">
    <name type="scientific">Zopfia rhizophila CBS 207.26</name>
    <dbReference type="NCBI Taxonomy" id="1314779"/>
    <lineage>
        <taxon>Eukaryota</taxon>
        <taxon>Fungi</taxon>
        <taxon>Dikarya</taxon>
        <taxon>Ascomycota</taxon>
        <taxon>Pezizomycotina</taxon>
        <taxon>Dothideomycetes</taxon>
        <taxon>Dothideomycetes incertae sedis</taxon>
        <taxon>Zopfiaceae</taxon>
        <taxon>Zopfia</taxon>
    </lineage>
</organism>
<keyword evidence="7" id="KW-0067">ATP-binding</keyword>
<feature type="compositionally biased region" description="Basic residues" evidence="13">
    <location>
        <begin position="1"/>
        <end position="11"/>
    </location>
</feature>
<dbReference type="GO" id="GO:0035861">
    <property type="term" value="C:site of double-strand break"/>
    <property type="evidence" value="ECO:0007669"/>
    <property type="project" value="TreeGrafter"/>
</dbReference>
<gene>
    <name evidence="15" type="ORF">K469DRAFT_703355</name>
</gene>
<dbReference type="GO" id="GO:0005634">
    <property type="term" value="C:nucleus"/>
    <property type="evidence" value="ECO:0007669"/>
    <property type="project" value="UniProtKB-SubCell"/>
</dbReference>
<evidence type="ECO:0000259" key="14">
    <source>
        <dbReference type="Pfam" id="PF02463"/>
    </source>
</evidence>
<comment type="similarity">
    <text evidence="3">Belongs to the SMC family. SMC6 subfamily.</text>
</comment>
<evidence type="ECO:0000256" key="6">
    <source>
        <dbReference type="ARBA" id="ARBA00022763"/>
    </source>
</evidence>
<protein>
    <submittedName>
        <fullName evidence="15">Dna repair protein-like protein rad18</fullName>
    </submittedName>
</protein>
<dbReference type="SUPFAM" id="SSF57997">
    <property type="entry name" value="Tropomyosin"/>
    <property type="match status" value="1"/>
</dbReference>
<evidence type="ECO:0000256" key="5">
    <source>
        <dbReference type="ARBA" id="ARBA00022741"/>
    </source>
</evidence>
<evidence type="ECO:0000256" key="2">
    <source>
        <dbReference type="ARBA" id="ARBA00004286"/>
    </source>
</evidence>
<evidence type="ECO:0000256" key="4">
    <source>
        <dbReference type="ARBA" id="ARBA00022454"/>
    </source>
</evidence>
<evidence type="ECO:0000256" key="7">
    <source>
        <dbReference type="ARBA" id="ARBA00022840"/>
    </source>
</evidence>